<sequence length="113" mass="13019">MRERTPQFVSAPLPEEAYDNLIGNNVIAKQDIQLEKVNENAMRNLKLLVRLSPEITLDLIKKQGSLYATINENTETSMRMINQNATDVAMWLIRQKGNLESYQNDLETCLKEH</sequence>
<dbReference type="RefSeq" id="WP_287623528.1">
    <property type="nucleotide sequence ID" value="NZ_JBBNFG020000028.1"/>
</dbReference>
<reference evidence="1 2" key="1">
    <citation type="submission" date="2024-04" db="EMBL/GenBank/DDBJ databases">
        <title>Human intestinal bacterial collection.</title>
        <authorList>
            <person name="Pauvert C."/>
            <person name="Hitch T.C.A."/>
            <person name="Clavel T."/>
        </authorList>
    </citation>
    <scope>NUCLEOTIDE SEQUENCE [LARGE SCALE GENOMIC DNA]</scope>
    <source>
        <strain evidence="1 2">CLA-AA-H174</strain>
    </source>
</reference>
<comment type="caution">
    <text evidence="1">The sequence shown here is derived from an EMBL/GenBank/DDBJ whole genome shotgun (WGS) entry which is preliminary data.</text>
</comment>
<keyword evidence="2" id="KW-1185">Reference proteome</keyword>
<organism evidence="1 2">
    <name type="scientific">Segatella sinensis</name>
    <dbReference type="NCBI Taxonomy" id="3085167"/>
    <lineage>
        <taxon>Bacteria</taxon>
        <taxon>Pseudomonadati</taxon>
        <taxon>Bacteroidota</taxon>
        <taxon>Bacteroidia</taxon>
        <taxon>Bacteroidales</taxon>
        <taxon>Prevotellaceae</taxon>
        <taxon>Segatella</taxon>
    </lineage>
</organism>
<name>A0ABV1G0G2_9BACT</name>
<evidence type="ECO:0000313" key="2">
    <source>
        <dbReference type="Proteomes" id="UP001465717"/>
    </source>
</evidence>
<dbReference type="Proteomes" id="UP001465717">
    <property type="component" value="Unassembled WGS sequence"/>
</dbReference>
<dbReference type="EMBL" id="JBBNGE010000044">
    <property type="protein sequence ID" value="MEQ2508897.1"/>
    <property type="molecule type" value="Genomic_DNA"/>
</dbReference>
<gene>
    <name evidence="1" type="ORF">AAAT87_11510</name>
</gene>
<proteinExistence type="predicted"/>
<evidence type="ECO:0000313" key="1">
    <source>
        <dbReference type="EMBL" id="MEQ2508897.1"/>
    </source>
</evidence>
<accession>A0ABV1G0G2</accession>
<protein>
    <submittedName>
        <fullName evidence="1">Uncharacterized protein</fullName>
    </submittedName>
</protein>